<dbReference type="EMBL" id="CAMAPF010000034">
    <property type="protein sequence ID" value="CAH9080189.1"/>
    <property type="molecule type" value="Genomic_DNA"/>
</dbReference>
<dbReference type="Gene3D" id="2.30.240.10">
    <property type="entry name" value="At5g01610-like"/>
    <property type="match status" value="1"/>
</dbReference>
<comment type="caution">
    <text evidence="2">The sequence shown here is derived from an EMBL/GenBank/DDBJ whole genome shotgun (WGS) entry which is preliminary data.</text>
</comment>
<organism evidence="2 3">
    <name type="scientific">Cuscuta epithymum</name>
    <dbReference type="NCBI Taxonomy" id="186058"/>
    <lineage>
        <taxon>Eukaryota</taxon>
        <taxon>Viridiplantae</taxon>
        <taxon>Streptophyta</taxon>
        <taxon>Embryophyta</taxon>
        <taxon>Tracheophyta</taxon>
        <taxon>Spermatophyta</taxon>
        <taxon>Magnoliopsida</taxon>
        <taxon>eudicotyledons</taxon>
        <taxon>Gunneridae</taxon>
        <taxon>Pentapetalae</taxon>
        <taxon>asterids</taxon>
        <taxon>lamiids</taxon>
        <taxon>Solanales</taxon>
        <taxon>Convolvulaceae</taxon>
        <taxon>Cuscuteae</taxon>
        <taxon>Cuscuta</taxon>
        <taxon>Cuscuta subgen. Cuscuta</taxon>
    </lineage>
</organism>
<protein>
    <submittedName>
        <fullName evidence="2">Uncharacterized protein</fullName>
    </submittedName>
</protein>
<dbReference type="InterPro" id="IPR007493">
    <property type="entry name" value="DUF538"/>
</dbReference>
<dbReference type="AlphaFoldDB" id="A0AAV0GAP7"/>
<sequence>MSSLITSEIRASATEFYEGNDLCQEKSKCLLKDMNLPNGLLPIQDMEECGYVKPTGFVWLKSKKKTDHKFEQIGRSVQYSTEVTATIEPGKIKKLTGVKAKELMLWLTIHEICTDEPDTGKIHFKSTTGLSRTFPISAFVVEEKEEEQKKEKLANNGEVDVAVAVKEV</sequence>
<name>A0AAV0GAP7_9ASTE</name>
<reference evidence="2" key="1">
    <citation type="submission" date="2022-07" db="EMBL/GenBank/DDBJ databases">
        <authorList>
            <person name="Macas J."/>
            <person name="Novak P."/>
            <person name="Neumann P."/>
        </authorList>
    </citation>
    <scope>NUCLEOTIDE SEQUENCE</scope>
</reference>
<evidence type="ECO:0000313" key="1">
    <source>
        <dbReference type="EMBL" id="CAH9080189.1"/>
    </source>
</evidence>
<gene>
    <name evidence="2" type="ORF">CEPIT_LOCUS41879</name>
    <name evidence="1" type="ORF">CEPIT_LOCUS7256</name>
</gene>
<dbReference type="InterPro" id="IPR036758">
    <property type="entry name" value="At5g01610-like"/>
</dbReference>
<proteinExistence type="predicted"/>
<accession>A0AAV0GAP7</accession>
<evidence type="ECO:0000313" key="2">
    <source>
        <dbReference type="EMBL" id="CAH9145004.1"/>
    </source>
</evidence>
<dbReference type="PANTHER" id="PTHR31676:SF10">
    <property type="entry name" value="EXPRESSED PROTEIN"/>
    <property type="match status" value="1"/>
</dbReference>
<keyword evidence="3" id="KW-1185">Reference proteome</keyword>
<dbReference type="PANTHER" id="PTHR31676">
    <property type="entry name" value="T31J12.3 PROTEIN-RELATED"/>
    <property type="match status" value="1"/>
</dbReference>
<evidence type="ECO:0000313" key="3">
    <source>
        <dbReference type="Proteomes" id="UP001152523"/>
    </source>
</evidence>
<dbReference type="Pfam" id="PF04398">
    <property type="entry name" value="DUF538"/>
    <property type="match status" value="1"/>
</dbReference>
<dbReference type="Proteomes" id="UP001152523">
    <property type="component" value="Unassembled WGS sequence"/>
</dbReference>
<dbReference type="EMBL" id="CAMAPF010001073">
    <property type="protein sequence ID" value="CAH9145004.1"/>
    <property type="molecule type" value="Genomic_DNA"/>
</dbReference>
<dbReference type="SUPFAM" id="SSF141562">
    <property type="entry name" value="At5g01610-like"/>
    <property type="match status" value="1"/>
</dbReference>